<evidence type="ECO:0008006" key="4">
    <source>
        <dbReference type="Google" id="ProtNLM"/>
    </source>
</evidence>
<keyword evidence="1" id="KW-0812">Transmembrane</keyword>
<organism evidence="2 3">
    <name type="scientific">Falsiroseomonas algicola</name>
    <dbReference type="NCBI Taxonomy" id="2716930"/>
    <lineage>
        <taxon>Bacteria</taxon>
        <taxon>Pseudomonadati</taxon>
        <taxon>Pseudomonadota</taxon>
        <taxon>Alphaproteobacteria</taxon>
        <taxon>Acetobacterales</taxon>
        <taxon>Roseomonadaceae</taxon>
        <taxon>Falsiroseomonas</taxon>
    </lineage>
</organism>
<keyword evidence="1" id="KW-1133">Transmembrane helix</keyword>
<dbReference type="Proteomes" id="UP000475385">
    <property type="component" value="Unassembled WGS sequence"/>
</dbReference>
<feature type="transmembrane region" description="Helical" evidence="1">
    <location>
        <begin position="158"/>
        <end position="180"/>
    </location>
</feature>
<sequence length="186" mass="20592">MTERPFLHALRWRDRASQAADARNRFIPATRRVALAWIVMSTAFLILEGSLARLLRERWMALTWTKVEASVTGVAPGGERHPNRGFPFLVSLEATLPDGRVMATPAPVLLFSRTLDPGAPARSSTHRSRAPQPGQTLPAYVDAHGTGAFVPVERMLPFWLTVPWVALPLLTIGFGLWRLFNPPPAP</sequence>
<name>A0A6M1LGM9_9PROT</name>
<dbReference type="AlphaFoldDB" id="A0A6M1LGM9"/>
<accession>A0A6M1LGM9</accession>
<evidence type="ECO:0000313" key="2">
    <source>
        <dbReference type="EMBL" id="NGM19179.1"/>
    </source>
</evidence>
<evidence type="ECO:0000256" key="1">
    <source>
        <dbReference type="SAM" id="Phobius"/>
    </source>
</evidence>
<proteinExistence type="predicted"/>
<keyword evidence="3" id="KW-1185">Reference proteome</keyword>
<gene>
    <name evidence="2" type="ORF">G3576_04070</name>
</gene>
<feature type="transmembrane region" description="Helical" evidence="1">
    <location>
        <begin position="34"/>
        <end position="55"/>
    </location>
</feature>
<reference evidence="2 3" key="2">
    <citation type="submission" date="2020-03" db="EMBL/GenBank/DDBJ databases">
        <title>Roseomonas stagni sp. nov., isolated from pond water in Japan.</title>
        <authorList>
            <person name="Furuhata K."/>
            <person name="Miyamoto H."/>
            <person name="Goto K."/>
        </authorList>
    </citation>
    <scope>NUCLEOTIDE SEQUENCE [LARGE SCALE GENOMIC DNA]</scope>
    <source>
        <strain evidence="2 3">PeD5</strain>
    </source>
</reference>
<keyword evidence="1" id="KW-0472">Membrane</keyword>
<dbReference type="RefSeq" id="WP_164693016.1">
    <property type="nucleotide sequence ID" value="NZ_JAAIKB010000001.1"/>
</dbReference>
<reference evidence="2 3" key="1">
    <citation type="submission" date="2020-02" db="EMBL/GenBank/DDBJ databases">
        <authorList>
            <person name="Kim H.M."/>
            <person name="Jeon C.O."/>
        </authorList>
    </citation>
    <scope>NUCLEOTIDE SEQUENCE [LARGE SCALE GENOMIC DNA]</scope>
    <source>
        <strain evidence="2 3">PeD5</strain>
    </source>
</reference>
<comment type="caution">
    <text evidence="2">The sequence shown here is derived from an EMBL/GenBank/DDBJ whole genome shotgun (WGS) entry which is preliminary data.</text>
</comment>
<protein>
    <recommendedName>
        <fullName evidence="4">DUF3592 domain-containing protein</fullName>
    </recommendedName>
</protein>
<dbReference type="EMBL" id="JAAIKB010000001">
    <property type="protein sequence ID" value="NGM19179.1"/>
    <property type="molecule type" value="Genomic_DNA"/>
</dbReference>
<evidence type="ECO:0000313" key="3">
    <source>
        <dbReference type="Proteomes" id="UP000475385"/>
    </source>
</evidence>